<feature type="region of interest" description="Disordered" evidence="13">
    <location>
        <begin position="441"/>
        <end position="461"/>
    </location>
</feature>
<keyword evidence="4 10" id="KW-0547">Nucleotide-binding</keyword>
<protein>
    <recommendedName>
        <fullName evidence="11">Kinesin-like protein</fullName>
    </recommendedName>
</protein>
<dbReference type="FunCoup" id="A0A6L2PAK9">
    <property type="interactions" value="16"/>
</dbReference>
<dbReference type="PRINTS" id="PR00380">
    <property type="entry name" value="KINESINHEAVY"/>
</dbReference>
<evidence type="ECO:0000256" key="6">
    <source>
        <dbReference type="ARBA" id="ARBA00023054"/>
    </source>
</evidence>
<feature type="region of interest" description="Disordered" evidence="13">
    <location>
        <begin position="831"/>
        <end position="859"/>
    </location>
</feature>
<feature type="binding site" evidence="10">
    <location>
        <begin position="90"/>
        <end position="97"/>
    </location>
    <ligand>
        <name>ATP</name>
        <dbReference type="ChEBI" id="CHEBI:30616"/>
    </ligand>
</feature>
<feature type="region of interest" description="Disordered" evidence="13">
    <location>
        <begin position="650"/>
        <end position="698"/>
    </location>
</feature>
<dbReference type="EMBL" id="BLKM01000135">
    <property type="protein sequence ID" value="GFG29381.1"/>
    <property type="molecule type" value="Genomic_DNA"/>
</dbReference>
<proteinExistence type="inferred from homology"/>
<evidence type="ECO:0000256" key="7">
    <source>
        <dbReference type="ARBA" id="ARBA00023175"/>
    </source>
</evidence>
<dbReference type="PROSITE" id="PS50067">
    <property type="entry name" value="KINESIN_MOTOR_2"/>
    <property type="match status" value="1"/>
</dbReference>
<dbReference type="SUPFAM" id="SSF52540">
    <property type="entry name" value="P-loop containing nucleoside triphosphate hydrolases"/>
    <property type="match status" value="1"/>
</dbReference>
<dbReference type="Gene3D" id="3.40.850.10">
    <property type="entry name" value="Kinesin motor domain"/>
    <property type="match status" value="1"/>
</dbReference>
<evidence type="ECO:0000313" key="15">
    <source>
        <dbReference type="EMBL" id="GFG29381.1"/>
    </source>
</evidence>
<dbReference type="FunFam" id="3.40.850.10:FF:000029">
    <property type="entry name" value="Kinesin-like protein KIF17"/>
    <property type="match status" value="1"/>
</dbReference>
<keyword evidence="3 11" id="KW-0493">Microtubule</keyword>
<dbReference type="InterPro" id="IPR027640">
    <property type="entry name" value="Kinesin-like_fam"/>
</dbReference>
<organism evidence="15 16">
    <name type="scientific">Coptotermes formosanus</name>
    <name type="common">Formosan subterranean termite</name>
    <dbReference type="NCBI Taxonomy" id="36987"/>
    <lineage>
        <taxon>Eukaryota</taxon>
        <taxon>Metazoa</taxon>
        <taxon>Ecdysozoa</taxon>
        <taxon>Arthropoda</taxon>
        <taxon>Hexapoda</taxon>
        <taxon>Insecta</taxon>
        <taxon>Pterygota</taxon>
        <taxon>Neoptera</taxon>
        <taxon>Polyneoptera</taxon>
        <taxon>Dictyoptera</taxon>
        <taxon>Blattodea</taxon>
        <taxon>Blattoidea</taxon>
        <taxon>Termitoidae</taxon>
        <taxon>Rhinotermitidae</taxon>
        <taxon>Coptotermes</taxon>
    </lineage>
</organism>
<evidence type="ECO:0000256" key="9">
    <source>
        <dbReference type="ARBA" id="ARBA00060187"/>
    </source>
</evidence>
<feature type="coiled-coil region" evidence="12">
    <location>
        <begin position="512"/>
        <end position="581"/>
    </location>
</feature>
<dbReference type="GO" id="GO:0003777">
    <property type="term" value="F:microtubule motor activity"/>
    <property type="evidence" value="ECO:0007669"/>
    <property type="project" value="InterPro"/>
</dbReference>
<evidence type="ECO:0000256" key="3">
    <source>
        <dbReference type="ARBA" id="ARBA00022701"/>
    </source>
</evidence>
<comment type="function">
    <text evidence="9">Plus-end directed microtubule motor that may be used for anterograde axonal transport and could conceivably move cargos in fly neurons different than those moved by kinesin heavy chain or other plus-end directed motors.</text>
</comment>
<evidence type="ECO:0000256" key="12">
    <source>
        <dbReference type="SAM" id="Coils"/>
    </source>
</evidence>
<dbReference type="InterPro" id="IPR001752">
    <property type="entry name" value="Kinesin_motor_dom"/>
</dbReference>
<keyword evidence="16" id="KW-1185">Reference proteome</keyword>
<comment type="similarity">
    <text evidence="10 11">Belongs to the TRAFAC class myosin-kinesin ATPase superfamily. Kinesin family.</text>
</comment>
<sequence length="859" mass="96940">MAESVKVIIRCRPMNTREKDLKCKCVVFMDNNLCTCSMLNPTDCCAPPKTFTFDGVYHINSTTEQIYNEIAYPLVEGVLEGYNSTVFAYGQTGCGKSFTMQGVTSPVSQRGIIPRAFEHIFEAVSVAEGTKYLILASYLEIYNEEIRDLLGQDVKRKLDLKEHTDKGIYVHDLSMHPVQSVADCEQLMDQGWKNRSTGATLMNADSSRSHSIFSISLEMMPLCALEVDGCSPDGDHIRRGKLNLVDLAGSERQAKTGATGERLKEATKINLSLSALGNVISALVDGKSKHIPYRDSKLTRLLQDSLGGNTKTLMIACVSPADNNYDETLSTLRYANRAKNIQNKPRINEDPKDTMLREYQEEIKKLRQMLETSNLTSNTATLVTDEKALAEEREKVRQEYENEMKKMREQYQAEQDHKNKLQLDMEKLKQQYEEQLERINKQATTSKSAKSHSVGPTTPSELIVNEVLKGENPAISPSQQEVLLRLQKLQKSMVGGERANDRELKEKRLRKKKAVERRLQALAKVLSKVEDEDGVFLQVYDDIQQELSLKTDALRKTKMKVRALEREISDLQSEFENDRTDYLETIRKHVRLQKLYHQIVEKMLPTLKKECNYSNLEKIKSEAVWNDESQCWRLPELVIMRTKLPPAGVQPSLLTLRPSSAHNGTSNRSSGSSHNSGKSSSSPPSDKRLSSSDSDDENKVIFKKLQRSEEENIAGNYFKPKRAVELLNRAKEDASRAFSTWKEYTSRHKGGKNTNGLINVLNMSHSQNGLHSSLNALNLNSSISTGNGNNFLNSSWSSSPNGNGYIMTNGNGWLEHSVRRPTRLEALPVLDRKQNNENVNNKRKNGSTKSSELNTMDII</sequence>
<dbReference type="GO" id="GO:0008017">
    <property type="term" value="F:microtubule binding"/>
    <property type="evidence" value="ECO:0007669"/>
    <property type="project" value="InterPro"/>
</dbReference>
<dbReference type="OrthoDB" id="3176171at2759"/>
<keyword evidence="8" id="KW-0206">Cytoskeleton</keyword>
<name>A0A6L2PAK9_COPFO</name>
<dbReference type="GO" id="GO:0007018">
    <property type="term" value="P:microtubule-based movement"/>
    <property type="evidence" value="ECO:0007669"/>
    <property type="project" value="InterPro"/>
</dbReference>
<evidence type="ECO:0000256" key="10">
    <source>
        <dbReference type="PROSITE-ProRule" id="PRU00283"/>
    </source>
</evidence>
<dbReference type="Pfam" id="PF00225">
    <property type="entry name" value="Kinesin"/>
    <property type="match status" value="1"/>
</dbReference>
<evidence type="ECO:0000256" key="4">
    <source>
        <dbReference type="ARBA" id="ARBA00022741"/>
    </source>
</evidence>
<dbReference type="InterPro" id="IPR019821">
    <property type="entry name" value="Kinesin_motor_CS"/>
</dbReference>
<comment type="subcellular location">
    <subcellularLocation>
        <location evidence="1">Cytoplasm</location>
        <location evidence="1">Cytoskeleton</location>
    </subcellularLocation>
</comment>
<dbReference type="PROSITE" id="PS00411">
    <property type="entry name" value="KINESIN_MOTOR_1"/>
    <property type="match status" value="1"/>
</dbReference>
<evidence type="ECO:0000313" key="16">
    <source>
        <dbReference type="Proteomes" id="UP000502823"/>
    </source>
</evidence>
<dbReference type="InParanoid" id="A0A6L2PAK9"/>
<evidence type="ECO:0000256" key="13">
    <source>
        <dbReference type="SAM" id="MobiDB-lite"/>
    </source>
</evidence>
<evidence type="ECO:0000256" key="1">
    <source>
        <dbReference type="ARBA" id="ARBA00004245"/>
    </source>
</evidence>
<dbReference type="PANTHER" id="PTHR47969">
    <property type="entry name" value="CHROMOSOME-ASSOCIATED KINESIN KIF4A-RELATED"/>
    <property type="match status" value="1"/>
</dbReference>
<feature type="compositionally biased region" description="Low complexity" evidence="13">
    <location>
        <begin position="666"/>
        <end position="684"/>
    </location>
</feature>
<keyword evidence="7 10" id="KW-0505">Motor protein</keyword>
<dbReference type="AlphaFoldDB" id="A0A6L2PAK9"/>
<evidence type="ECO:0000256" key="11">
    <source>
        <dbReference type="RuleBase" id="RU000394"/>
    </source>
</evidence>
<keyword evidence="2" id="KW-0963">Cytoplasm</keyword>
<comment type="caution">
    <text evidence="15">The sequence shown here is derived from an EMBL/GenBank/DDBJ whole genome shotgun (WGS) entry which is preliminary data.</text>
</comment>
<evidence type="ECO:0000259" key="14">
    <source>
        <dbReference type="PROSITE" id="PS50067"/>
    </source>
</evidence>
<accession>A0A6L2PAK9</accession>
<gene>
    <name evidence="15" type="ORF">Cfor_06123</name>
</gene>
<dbReference type="Proteomes" id="UP000502823">
    <property type="component" value="Unassembled WGS sequence"/>
</dbReference>
<evidence type="ECO:0000256" key="5">
    <source>
        <dbReference type="ARBA" id="ARBA00022840"/>
    </source>
</evidence>
<feature type="domain" description="Kinesin motor" evidence="14">
    <location>
        <begin position="4"/>
        <end position="341"/>
    </location>
</feature>
<dbReference type="GO" id="GO:0005874">
    <property type="term" value="C:microtubule"/>
    <property type="evidence" value="ECO:0007669"/>
    <property type="project" value="UniProtKB-KW"/>
</dbReference>
<dbReference type="PANTHER" id="PTHR47969:SF21">
    <property type="entry name" value="KINESIN-LIKE PROTEIN"/>
    <property type="match status" value="1"/>
</dbReference>
<dbReference type="SMART" id="SM00129">
    <property type="entry name" value="KISc"/>
    <property type="match status" value="1"/>
</dbReference>
<evidence type="ECO:0000256" key="2">
    <source>
        <dbReference type="ARBA" id="ARBA00022490"/>
    </source>
</evidence>
<reference evidence="16" key="1">
    <citation type="submission" date="2020-01" db="EMBL/GenBank/DDBJ databases">
        <title>Draft genome sequence of the Termite Coptotermes fromosanus.</title>
        <authorList>
            <person name="Itakura S."/>
            <person name="Yosikawa Y."/>
            <person name="Umezawa K."/>
        </authorList>
    </citation>
    <scope>NUCLEOTIDE SEQUENCE [LARGE SCALE GENOMIC DNA]</scope>
</reference>
<dbReference type="InterPro" id="IPR036961">
    <property type="entry name" value="Kinesin_motor_dom_sf"/>
</dbReference>
<dbReference type="GO" id="GO:0005524">
    <property type="term" value="F:ATP binding"/>
    <property type="evidence" value="ECO:0007669"/>
    <property type="project" value="UniProtKB-UniRule"/>
</dbReference>
<evidence type="ECO:0000256" key="8">
    <source>
        <dbReference type="ARBA" id="ARBA00023212"/>
    </source>
</evidence>
<feature type="compositionally biased region" description="Polar residues" evidence="13">
    <location>
        <begin position="847"/>
        <end position="859"/>
    </location>
</feature>
<keyword evidence="6 12" id="KW-0175">Coiled coil</keyword>
<dbReference type="InterPro" id="IPR027417">
    <property type="entry name" value="P-loop_NTPase"/>
</dbReference>
<keyword evidence="5 10" id="KW-0067">ATP-binding</keyword>